<proteinExistence type="predicted"/>
<dbReference type="AlphaFoldDB" id="A0A644XHH2"/>
<reference evidence="1" key="1">
    <citation type="submission" date="2019-08" db="EMBL/GenBank/DDBJ databases">
        <authorList>
            <person name="Kucharzyk K."/>
            <person name="Murdoch R.W."/>
            <person name="Higgins S."/>
            <person name="Loffler F."/>
        </authorList>
    </citation>
    <scope>NUCLEOTIDE SEQUENCE</scope>
</reference>
<dbReference type="EMBL" id="VSSQ01002436">
    <property type="protein sequence ID" value="MPM15397.1"/>
    <property type="molecule type" value="Genomic_DNA"/>
</dbReference>
<accession>A0A644XHH2</accession>
<evidence type="ECO:0000313" key="1">
    <source>
        <dbReference type="EMBL" id="MPM15397.1"/>
    </source>
</evidence>
<comment type="caution">
    <text evidence="1">The sequence shown here is derived from an EMBL/GenBank/DDBJ whole genome shotgun (WGS) entry which is preliminary data.</text>
</comment>
<protein>
    <submittedName>
        <fullName evidence="1">Uncharacterized protein</fullName>
    </submittedName>
</protein>
<organism evidence="1">
    <name type="scientific">bioreactor metagenome</name>
    <dbReference type="NCBI Taxonomy" id="1076179"/>
    <lineage>
        <taxon>unclassified sequences</taxon>
        <taxon>metagenomes</taxon>
        <taxon>ecological metagenomes</taxon>
    </lineage>
</organism>
<sequence>MSAATLTISASAFAALPNPGLWAIDGEVNGKPGRGIQIDRQSGETVIASYYGYREDGSAVFYQAVGKITDGKTFNADLIEYQGGTVIGGAVKDATEAKTIGPMQAVFNTESSGSVTLPGSEPKAVSRFVYEDHRKRLNNTFEVMWVNVSDWSHPIKQIAMSFRVQGNELMASYVDPTYGDRCYFKGNLTSDGVGFISIGGETCDTTTGAPLTRYDRIENLKVDELGILTGTLSASYNLDDPSKKTTLLGKCVEHWDVIVGPGQTMDTCSPSQLGLTASPE</sequence>
<gene>
    <name evidence="1" type="ORF">SDC9_61767</name>
</gene>
<name>A0A644XHH2_9ZZZZ</name>